<keyword evidence="1" id="KW-0812">Transmembrane</keyword>
<accession>A0A380BCN0</accession>
<evidence type="ECO:0000313" key="3">
    <source>
        <dbReference type="Proteomes" id="UP000254893"/>
    </source>
</evidence>
<dbReference type="Proteomes" id="UP000254893">
    <property type="component" value="Unassembled WGS sequence"/>
</dbReference>
<organism evidence="2 3">
    <name type="scientific">Sphingobacterium spiritivorum</name>
    <name type="common">Flavobacterium spiritivorum</name>
    <dbReference type="NCBI Taxonomy" id="258"/>
    <lineage>
        <taxon>Bacteria</taxon>
        <taxon>Pseudomonadati</taxon>
        <taxon>Bacteroidota</taxon>
        <taxon>Sphingobacteriia</taxon>
        <taxon>Sphingobacteriales</taxon>
        <taxon>Sphingobacteriaceae</taxon>
        <taxon>Sphingobacterium</taxon>
    </lineage>
</organism>
<gene>
    <name evidence="2" type="ORF">NCTC11388_00512</name>
</gene>
<feature type="transmembrane region" description="Helical" evidence="1">
    <location>
        <begin position="76"/>
        <end position="94"/>
    </location>
</feature>
<keyword evidence="1" id="KW-0472">Membrane</keyword>
<proteinExistence type="predicted"/>
<sequence length="219" mass="25620">MKLEDLKYNNRQNSPTTPSALLFLPEEAIEKLTTQKPTNLLDTIDENLKKNIRYRSLFILVAIGILLYNYDNTFWGWYFILGSLVEAGMTYIAYKLRKKIHESFETDLPVTDRFIQIQGLIQNYLRFNKIARGSILVILVIAVSLKSIQSFDLPSLFSGDVIFRFFILGLIFYFIHTYSFKKFAKPHQDMLVDLHYYLKELEELPQEDIQTLTQKNAGE</sequence>
<keyword evidence="1" id="KW-1133">Transmembrane helix</keyword>
<feature type="transmembrane region" description="Helical" evidence="1">
    <location>
        <begin position="161"/>
        <end position="180"/>
    </location>
</feature>
<feature type="transmembrane region" description="Helical" evidence="1">
    <location>
        <begin position="52"/>
        <end position="70"/>
    </location>
</feature>
<dbReference type="EMBL" id="UGYW01000001">
    <property type="protein sequence ID" value="SUI98102.1"/>
    <property type="molecule type" value="Genomic_DNA"/>
</dbReference>
<dbReference type="AlphaFoldDB" id="A0A380BCN0"/>
<feature type="transmembrane region" description="Helical" evidence="1">
    <location>
        <begin position="130"/>
        <end position="149"/>
    </location>
</feature>
<dbReference type="RefSeq" id="WP_115168956.1">
    <property type="nucleotide sequence ID" value="NZ_UGYW01000001.1"/>
</dbReference>
<evidence type="ECO:0000256" key="1">
    <source>
        <dbReference type="SAM" id="Phobius"/>
    </source>
</evidence>
<evidence type="ECO:0000313" key="2">
    <source>
        <dbReference type="EMBL" id="SUI98102.1"/>
    </source>
</evidence>
<name>A0A380BCN0_SPHSI</name>
<protein>
    <submittedName>
        <fullName evidence="2">Uncharacterized protein</fullName>
    </submittedName>
</protein>
<reference evidence="2 3" key="1">
    <citation type="submission" date="2018-06" db="EMBL/GenBank/DDBJ databases">
        <authorList>
            <consortium name="Pathogen Informatics"/>
            <person name="Doyle S."/>
        </authorList>
    </citation>
    <scope>NUCLEOTIDE SEQUENCE [LARGE SCALE GENOMIC DNA]</scope>
    <source>
        <strain evidence="2 3">NCTC11388</strain>
    </source>
</reference>